<evidence type="ECO:0000256" key="1">
    <source>
        <dbReference type="ARBA" id="ARBA00001954"/>
    </source>
</evidence>
<dbReference type="InterPro" id="IPR029068">
    <property type="entry name" value="Glyas_Bleomycin-R_OHBP_Dase"/>
</dbReference>
<comment type="similarity">
    <text evidence="2 8">Belongs to the extradiol ring-cleavage dioxygenase family.</text>
</comment>
<dbReference type="InterPro" id="IPR000486">
    <property type="entry name" value="Xdiol_ring_cleave_dOase_1/2"/>
</dbReference>
<keyword evidence="5 8" id="KW-0223">Dioxygenase</keyword>
<dbReference type="PANTHER" id="PTHR21366">
    <property type="entry name" value="GLYOXALASE FAMILY PROTEIN"/>
    <property type="match status" value="1"/>
</dbReference>
<dbReference type="Pfam" id="PF00903">
    <property type="entry name" value="Glyoxalase"/>
    <property type="match status" value="1"/>
</dbReference>
<evidence type="ECO:0000313" key="11">
    <source>
        <dbReference type="Proteomes" id="UP000051027"/>
    </source>
</evidence>
<evidence type="ECO:0000256" key="2">
    <source>
        <dbReference type="ARBA" id="ARBA00008784"/>
    </source>
</evidence>
<dbReference type="InterPro" id="IPR004360">
    <property type="entry name" value="Glyas_Fos-R_dOase_dom"/>
</dbReference>
<dbReference type="Pfam" id="PF22632">
    <property type="entry name" value="BphC_D1"/>
    <property type="match status" value="1"/>
</dbReference>
<feature type="domain" description="VOC" evidence="9">
    <location>
        <begin position="5"/>
        <end position="121"/>
    </location>
</feature>
<dbReference type="GO" id="GO:0008198">
    <property type="term" value="F:ferrous iron binding"/>
    <property type="evidence" value="ECO:0007669"/>
    <property type="project" value="InterPro"/>
</dbReference>
<evidence type="ECO:0000313" key="10">
    <source>
        <dbReference type="EMBL" id="KRO96092.1"/>
    </source>
</evidence>
<evidence type="ECO:0000256" key="5">
    <source>
        <dbReference type="ARBA" id="ARBA00022964"/>
    </source>
</evidence>
<dbReference type="PANTHER" id="PTHR21366:SF14">
    <property type="entry name" value="GLYOXALASE DOMAIN-CONTAINING PROTEIN 5"/>
    <property type="match status" value="1"/>
</dbReference>
<evidence type="ECO:0000256" key="6">
    <source>
        <dbReference type="ARBA" id="ARBA00023002"/>
    </source>
</evidence>
<dbReference type="STRING" id="1655612.ABS10_04565"/>
<dbReference type="CDD" id="cd07237">
    <property type="entry name" value="BphC1-RGP6_C_like"/>
    <property type="match status" value="1"/>
</dbReference>
<dbReference type="AlphaFoldDB" id="A0A0R2U9A3"/>
<dbReference type="Proteomes" id="UP000051027">
    <property type="component" value="Unassembled WGS sequence"/>
</dbReference>
<name>A0A0R2U9A3_9GAMM</name>
<keyword evidence="3" id="KW-0479">Metal-binding</keyword>
<protein>
    <recommendedName>
        <fullName evidence="9">VOC domain-containing protein</fullName>
    </recommendedName>
</protein>
<feature type="domain" description="VOC" evidence="9">
    <location>
        <begin position="144"/>
        <end position="271"/>
    </location>
</feature>
<keyword evidence="6 8" id="KW-0560">Oxidoreductase</keyword>
<gene>
    <name evidence="10" type="ORF">ABS10_04565</name>
</gene>
<dbReference type="PROSITE" id="PS00082">
    <property type="entry name" value="EXTRADIOL_DIOXYGENAS"/>
    <property type="match status" value="1"/>
</dbReference>
<dbReference type="EMBL" id="LICS01000007">
    <property type="protein sequence ID" value="KRO96092.1"/>
    <property type="molecule type" value="Genomic_DNA"/>
</dbReference>
<evidence type="ECO:0000256" key="7">
    <source>
        <dbReference type="ARBA" id="ARBA00023004"/>
    </source>
</evidence>
<proteinExistence type="inferred from homology"/>
<evidence type="ECO:0000259" key="9">
    <source>
        <dbReference type="PROSITE" id="PS51819"/>
    </source>
</evidence>
<comment type="caution">
    <text evidence="10">The sequence shown here is derived from an EMBL/GenBank/DDBJ whole genome shotgun (WGS) entry which is preliminary data.</text>
</comment>
<keyword evidence="4 8" id="KW-0058">Aromatic hydrocarbons catabolism</keyword>
<evidence type="ECO:0000256" key="8">
    <source>
        <dbReference type="RuleBase" id="RU000683"/>
    </source>
</evidence>
<dbReference type="PROSITE" id="PS51819">
    <property type="entry name" value="VOC"/>
    <property type="match status" value="2"/>
</dbReference>
<comment type="cofactor">
    <cofactor evidence="1 8">
        <name>Fe(2+)</name>
        <dbReference type="ChEBI" id="CHEBI:29033"/>
    </cofactor>
</comment>
<evidence type="ECO:0000256" key="4">
    <source>
        <dbReference type="ARBA" id="ARBA00022797"/>
    </source>
</evidence>
<keyword evidence="7 8" id="KW-0408">Iron</keyword>
<dbReference type="CDD" id="cd07252">
    <property type="entry name" value="BphC1-RGP6_N_like"/>
    <property type="match status" value="1"/>
</dbReference>
<dbReference type="Gene3D" id="3.10.180.10">
    <property type="entry name" value="2,3-Dihydroxybiphenyl 1,2-Dioxygenase, domain 1"/>
    <property type="match status" value="2"/>
</dbReference>
<evidence type="ECO:0000256" key="3">
    <source>
        <dbReference type="ARBA" id="ARBA00022723"/>
    </source>
</evidence>
<dbReference type="SUPFAM" id="SSF54593">
    <property type="entry name" value="Glyoxalase/Bleomycin resistance protein/Dihydroxybiphenyl dioxygenase"/>
    <property type="match status" value="2"/>
</dbReference>
<dbReference type="InterPro" id="IPR037523">
    <property type="entry name" value="VOC_core"/>
</dbReference>
<dbReference type="GO" id="GO:0051213">
    <property type="term" value="F:dioxygenase activity"/>
    <property type="evidence" value="ECO:0007669"/>
    <property type="project" value="UniProtKB-KW"/>
</dbReference>
<organism evidence="10 11">
    <name type="scientific">SAR86 cluster bacterium BACL1 MAG-120820-bin45</name>
    <dbReference type="NCBI Taxonomy" id="1655612"/>
    <lineage>
        <taxon>Bacteria</taxon>
        <taxon>Pseudomonadati</taxon>
        <taxon>Pseudomonadota</taxon>
        <taxon>Gammaproteobacteria</taxon>
        <taxon>SAR86 cluster</taxon>
    </lineage>
</organism>
<accession>A0A0R2U9A3</accession>
<dbReference type="InterPro" id="IPR050383">
    <property type="entry name" value="GlyoxalaseI/FosfomycinResist"/>
</dbReference>
<reference evidence="10 11" key="1">
    <citation type="submission" date="2015-10" db="EMBL/GenBank/DDBJ databases">
        <title>Metagenome-Assembled Genomes uncover a global brackish microbiome.</title>
        <authorList>
            <person name="Hugerth L.W."/>
            <person name="Larsson J."/>
            <person name="Alneberg J."/>
            <person name="Lindh M.V."/>
            <person name="Legrand C."/>
            <person name="Pinhassi J."/>
            <person name="Andersson A.F."/>
        </authorList>
    </citation>
    <scope>NUCLEOTIDE SEQUENCE [LARGE SCALE GENOMIC DNA]</scope>
    <source>
        <strain evidence="10">BACL1 MAG-120820-bin45</strain>
    </source>
</reference>
<sequence length="300" mass="33629">MKIQSLSYVLIETTDLQEWADYAHNVVGLMRNDSLSDENNLYLRMDDKSFRFHVTTGQAKRFIAAGFNLKDQAAFEQAKGELSNANISFEDFTEEMIQARCVTAGISLQDPAGNLLELSYGALDDQEPFLSPQDIKGFVTKGLGFGHVVFAAPDLELSHSFYINVLGFGDSDYMNFPMGPAPDAPEIKLNFMHCDNPRHHTVALFESPIPPSGLIHTMVEVNNIDEVGYGLDRAMQNKIHISSSLGRHSNDMMVSFYMQTPSGFDLEFGYDGWQVDWSTFTKQESKIPSFWGHAFSPPEN</sequence>